<organism evidence="1 2">
    <name type="scientific">Terrihabitans soli</name>
    <dbReference type="NCBI Taxonomy" id="708113"/>
    <lineage>
        <taxon>Bacteria</taxon>
        <taxon>Pseudomonadati</taxon>
        <taxon>Pseudomonadota</taxon>
        <taxon>Alphaproteobacteria</taxon>
        <taxon>Hyphomicrobiales</taxon>
        <taxon>Terrihabitans</taxon>
    </lineage>
</organism>
<evidence type="ECO:0000313" key="1">
    <source>
        <dbReference type="EMBL" id="BCJ91569.1"/>
    </source>
</evidence>
<sequence>MAKSDNGIGDAELNGYVDGQLDAAGRIEVEDHLARHPELAARIMADLRTRDALRLAFPLDAEPAQRATLHAARKLESALGLRRYVPLFGRLAAAVVLFALGWSSSLGWQAMTRAPNQTAMLQEASRLGDELGVRLPRLPEGWQVLSAVRTDTTQGPGVRLTFRTPEFGNLSLIARATRDVDFVWPTVNTGEDSKIHWQLISDSYELTSNLSGKPLEFAALELYQTLY</sequence>
<evidence type="ECO:0000313" key="2">
    <source>
        <dbReference type="Proteomes" id="UP000515317"/>
    </source>
</evidence>
<gene>
    <name evidence="1" type="ORF">IZ6_23040</name>
</gene>
<dbReference type="RefSeq" id="WP_222875210.1">
    <property type="nucleotide sequence ID" value="NZ_AP023361.1"/>
</dbReference>
<dbReference type="KEGG" id="tso:IZ6_23040"/>
<name>A0A6S6QR87_9HYPH</name>
<dbReference type="Proteomes" id="UP000515317">
    <property type="component" value="Chromosome"/>
</dbReference>
<keyword evidence="2" id="KW-1185">Reference proteome</keyword>
<dbReference type="AlphaFoldDB" id="A0A6S6QR87"/>
<proteinExistence type="predicted"/>
<accession>A0A6S6QR87</accession>
<dbReference type="EMBL" id="AP023361">
    <property type="protein sequence ID" value="BCJ91569.1"/>
    <property type="molecule type" value="Genomic_DNA"/>
</dbReference>
<reference evidence="1 2" key="1">
    <citation type="submission" date="2020-08" db="EMBL/GenBank/DDBJ databases">
        <title>Genome sequence of Rhizobiales bacterium strain IZ6.</title>
        <authorList>
            <person name="Nakai R."/>
            <person name="Naganuma T."/>
        </authorList>
    </citation>
    <scope>NUCLEOTIDE SEQUENCE [LARGE SCALE GENOMIC DNA]</scope>
    <source>
        <strain evidence="1 2">IZ6</strain>
    </source>
</reference>
<protein>
    <submittedName>
        <fullName evidence="1">Transcriptional regulator (Anti-sigma factor)</fullName>
    </submittedName>
</protein>